<accession>A0A842HYS6</accession>
<protein>
    <submittedName>
        <fullName evidence="2">Uncharacterized protein</fullName>
    </submittedName>
</protein>
<comment type="caution">
    <text evidence="2">The sequence shown here is derived from an EMBL/GenBank/DDBJ whole genome shotgun (WGS) entry which is preliminary data.</text>
</comment>
<proteinExistence type="predicted"/>
<keyword evidence="1" id="KW-1133">Transmembrane helix</keyword>
<evidence type="ECO:0000313" key="3">
    <source>
        <dbReference type="Proteomes" id="UP000564378"/>
    </source>
</evidence>
<dbReference type="Proteomes" id="UP000564378">
    <property type="component" value="Unassembled WGS sequence"/>
</dbReference>
<organism evidence="2 3">
    <name type="scientific">Parasphingopyxis marina</name>
    <dbReference type="NCBI Taxonomy" id="2761622"/>
    <lineage>
        <taxon>Bacteria</taxon>
        <taxon>Pseudomonadati</taxon>
        <taxon>Pseudomonadota</taxon>
        <taxon>Alphaproteobacteria</taxon>
        <taxon>Sphingomonadales</taxon>
        <taxon>Sphingomonadaceae</taxon>
        <taxon>Parasphingopyxis</taxon>
    </lineage>
</organism>
<dbReference type="RefSeq" id="WP_185800782.1">
    <property type="nucleotide sequence ID" value="NZ_JACJVJ010000001.1"/>
</dbReference>
<reference evidence="2 3" key="1">
    <citation type="submission" date="2020-08" db="EMBL/GenBank/DDBJ databases">
        <title>Draft genome sequence of Parasphingopyxis sp. GrpM-11.</title>
        <authorList>
            <person name="Oh J."/>
            <person name="Roh D.-H."/>
        </authorList>
    </citation>
    <scope>NUCLEOTIDE SEQUENCE [LARGE SCALE GENOMIC DNA]</scope>
    <source>
        <strain evidence="2 3">GrpM-11</strain>
    </source>
</reference>
<feature type="transmembrane region" description="Helical" evidence="1">
    <location>
        <begin position="35"/>
        <end position="51"/>
    </location>
</feature>
<dbReference type="AlphaFoldDB" id="A0A842HYS6"/>
<keyword evidence="3" id="KW-1185">Reference proteome</keyword>
<dbReference type="EMBL" id="JACJVJ010000001">
    <property type="protein sequence ID" value="MBC2777583.1"/>
    <property type="molecule type" value="Genomic_DNA"/>
</dbReference>
<keyword evidence="1" id="KW-0812">Transmembrane</keyword>
<feature type="transmembrane region" description="Helical" evidence="1">
    <location>
        <begin position="89"/>
        <end position="107"/>
    </location>
</feature>
<feature type="transmembrane region" description="Helical" evidence="1">
    <location>
        <begin position="63"/>
        <end position="83"/>
    </location>
</feature>
<sequence>MRVLNRSDFWFALLLVPFLAFAIFLSGVGDVVQEPVNLLKFLVIACIAYLYGKLQFPLSQMDIVARSISWFSIGVTVFAIWMFLEGEEFELPAAAMLGIFLVALSLLPDLRRKGNSQ</sequence>
<evidence type="ECO:0000256" key="1">
    <source>
        <dbReference type="SAM" id="Phobius"/>
    </source>
</evidence>
<feature type="transmembrane region" description="Helical" evidence="1">
    <location>
        <begin position="9"/>
        <end position="29"/>
    </location>
</feature>
<gene>
    <name evidence="2" type="ORF">H6P80_08110</name>
</gene>
<keyword evidence="1" id="KW-0472">Membrane</keyword>
<name>A0A842HYS6_9SPHN</name>
<evidence type="ECO:0000313" key="2">
    <source>
        <dbReference type="EMBL" id="MBC2777583.1"/>
    </source>
</evidence>